<dbReference type="RefSeq" id="WP_328855992.1">
    <property type="nucleotide sequence ID" value="NZ_CP108021.1"/>
</dbReference>
<reference evidence="2 3" key="1">
    <citation type="submission" date="2022-10" db="EMBL/GenBank/DDBJ databases">
        <title>The complete genomes of actinobacterial strains from the NBC collection.</title>
        <authorList>
            <person name="Joergensen T.S."/>
            <person name="Alvarez Arevalo M."/>
            <person name="Sterndorff E.B."/>
            <person name="Faurdal D."/>
            <person name="Vuksanovic O."/>
            <person name="Mourched A.-S."/>
            <person name="Charusanti P."/>
            <person name="Shaw S."/>
            <person name="Blin K."/>
            <person name="Weber T."/>
        </authorList>
    </citation>
    <scope>NUCLEOTIDE SEQUENCE [LARGE SCALE GENOMIC DNA]</scope>
    <source>
        <strain evidence="2 3">NBC_00319</strain>
    </source>
</reference>
<dbReference type="SUPFAM" id="SSF56112">
    <property type="entry name" value="Protein kinase-like (PK-like)"/>
    <property type="match status" value="1"/>
</dbReference>
<gene>
    <name evidence="2" type="ORF">OG579_11180</name>
</gene>
<protein>
    <submittedName>
        <fullName evidence="2">Phosphotransferase family protein</fullName>
    </submittedName>
</protein>
<dbReference type="InterPro" id="IPR041726">
    <property type="entry name" value="ACAD10_11_N"/>
</dbReference>
<dbReference type="InterPro" id="IPR002575">
    <property type="entry name" value="Aminoglycoside_PTrfase"/>
</dbReference>
<name>A0AAU4JWZ1_9NOCA</name>
<dbReference type="KEGG" id="whr:OG579_11180"/>
<accession>A0AAU4JWZ1</accession>
<dbReference type="CDD" id="cd05154">
    <property type="entry name" value="ACAD10_11_N-like"/>
    <property type="match status" value="1"/>
</dbReference>
<dbReference type="Gene3D" id="3.30.200.20">
    <property type="entry name" value="Phosphorylase Kinase, domain 1"/>
    <property type="match status" value="1"/>
</dbReference>
<evidence type="ECO:0000313" key="2">
    <source>
        <dbReference type="EMBL" id="WUM18323.1"/>
    </source>
</evidence>
<organism evidence="2 3">
    <name type="scientific">Williamsia herbipolensis</name>
    <dbReference type="NCBI Taxonomy" id="1603258"/>
    <lineage>
        <taxon>Bacteria</taxon>
        <taxon>Bacillati</taxon>
        <taxon>Actinomycetota</taxon>
        <taxon>Actinomycetes</taxon>
        <taxon>Mycobacteriales</taxon>
        <taxon>Nocardiaceae</taxon>
        <taxon>Williamsia</taxon>
    </lineage>
</organism>
<dbReference type="Gene3D" id="3.90.1200.10">
    <property type="match status" value="1"/>
</dbReference>
<dbReference type="InterPro" id="IPR011009">
    <property type="entry name" value="Kinase-like_dom_sf"/>
</dbReference>
<keyword evidence="3" id="KW-1185">Reference proteome</keyword>
<dbReference type="PANTHER" id="PTHR47829:SF1">
    <property type="entry name" value="HAD FAMILY PHOSPHATASE"/>
    <property type="match status" value="1"/>
</dbReference>
<dbReference type="Pfam" id="PF01636">
    <property type="entry name" value="APH"/>
    <property type="match status" value="1"/>
</dbReference>
<dbReference type="InterPro" id="IPR052898">
    <property type="entry name" value="ACAD10-like"/>
</dbReference>
<dbReference type="AlphaFoldDB" id="A0AAU4JWZ1"/>
<evidence type="ECO:0000313" key="3">
    <source>
        <dbReference type="Proteomes" id="UP001432128"/>
    </source>
</evidence>
<dbReference type="EMBL" id="CP108021">
    <property type="protein sequence ID" value="WUM18323.1"/>
    <property type="molecule type" value="Genomic_DNA"/>
</dbReference>
<dbReference type="PANTHER" id="PTHR47829">
    <property type="entry name" value="HYDROLASE, PUTATIVE (AFU_ORTHOLOGUE AFUA_1G12880)-RELATED"/>
    <property type="match status" value="1"/>
</dbReference>
<dbReference type="Proteomes" id="UP001432128">
    <property type="component" value="Chromosome"/>
</dbReference>
<sequence>MSLSADLPGMDVAALTTFLTGHGIDLAGDLEVELIAGGRSNLTFIASDGTTKWVVRRPPTSGLTPSAHDMNREWTVTQALQHTAVPVAPTIAFDADGDVLGAPCTVVGFVDGTVIRSAADLDAFDDATVDRNVDALIRSLADLHAVDHQEVGLGEFGRPEGFVARQVKTWTRQWEIVKTRDLPDVDKLSAALAENIPTDSANAIVHGDYRVDNTILGVDDPGVVRAVVDWEMSTLGDPLTDVALMCVYRQPIFDRVLGLSAAWTSDRYPDTDELAQRYAVAAGVDMAHWNFYLALANFKLGVIGEGIAYRALQGSSSGAGAEKAAEATAEFMATGLRALQTSD</sequence>
<proteinExistence type="predicted"/>
<feature type="domain" description="Aminoglycoside phosphotransferase" evidence="1">
    <location>
        <begin position="32"/>
        <end position="263"/>
    </location>
</feature>
<evidence type="ECO:0000259" key="1">
    <source>
        <dbReference type="Pfam" id="PF01636"/>
    </source>
</evidence>